<proteinExistence type="predicted"/>
<protein>
    <submittedName>
        <fullName evidence="1">Uncharacterized protein</fullName>
    </submittedName>
</protein>
<evidence type="ECO:0000313" key="1">
    <source>
        <dbReference type="EMBL" id="HIZ46045.1"/>
    </source>
</evidence>
<reference evidence="1" key="2">
    <citation type="submission" date="2021-04" db="EMBL/GenBank/DDBJ databases">
        <authorList>
            <person name="Gilroy R."/>
        </authorList>
    </citation>
    <scope>NUCLEOTIDE SEQUENCE</scope>
    <source>
        <strain evidence="1">ChiHjej12B11-14209</strain>
    </source>
</reference>
<accession>A0A9D2EZ91</accession>
<dbReference type="EMBL" id="DXBM01000031">
    <property type="protein sequence ID" value="HIZ46045.1"/>
    <property type="molecule type" value="Genomic_DNA"/>
</dbReference>
<reference evidence="1" key="1">
    <citation type="journal article" date="2021" name="PeerJ">
        <title>Extensive microbial diversity within the chicken gut microbiome revealed by metagenomics and culture.</title>
        <authorList>
            <person name="Gilroy R."/>
            <person name="Ravi A."/>
            <person name="Getino M."/>
            <person name="Pursley I."/>
            <person name="Horton D.L."/>
            <person name="Alikhan N.F."/>
            <person name="Baker D."/>
            <person name="Gharbi K."/>
            <person name="Hall N."/>
            <person name="Watson M."/>
            <person name="Adriaenssens E.M."/>
            <person name="Foster-Nyarko E."/>
            <person name="Jarju S."/>
            <person name="Secka A."/>
            <person name="Antonio M."/>
            <person name="Oren A."/>
            <person name="Chaudhuri R.R."/>
            <person name="La Ragione R."/>
            <person name="Hildebrand F."/>
            <person name="Pallen M.J."/>
        </authorList>
    </citation>
    <scope>NUCLEOTIDE SEQUENCE</scope>
    <source>
        <strain evidence="1">ChiHjej12B11-14209</strain>
    </source>
</reference>
<evidence type="ECO:0000313" key="2">
    <source>
        <dbReference type="Proteomes" id="UP000824062"/>
    </source>
</evidence>
<sequence length="352" mass="39000">MKVCLSHMTALHWLLRHFNPRQRGDRASRATTVPSCAPGIAEAQEIRQVIGASLPAGKDGGEPPIDVVVSRREGRRSSAEVTSHLCSSRLPAGSFVPLHIRGFDLWVTSPELTFVHLAGELDVAGAAYVGMALCSGFRLEELDVSGTVRRRPPDEPLTTVSRIGAFLRRAGNLRGVAKARRALKYVRDGALSPPEAGIALVAEMRPALGGYSLGEVSLNEGFRVYAGLSPAGKPVFSTRYPDVVIRHRDDQGNLRLLGIDHDPTLTHGGELRRSLDLERGNQLESCRRLVHFTFTNLQTSDYNAFASSMDQVRRALGKRREPREEQGELARRIDCERRDLWERFVHGWINML</sequence>
<gene>
    <name evidence="1" type="ORF">IAA19_03375</name>
</gene>
<dbReference type="Proteomes" id="UP000824062">
    <property type="component" value="Unassembled WGS sequence"/>
</dbReference>
<dbReference type="AlphaFoldDB" id="A0A9D2EZ91"/>
<organism evidence="1 2">
    <name type="scientific">Candidatus Olsenella pullistercoris</name>
    <dbReference type="NCBI Taxonomy" id="2838712"/>
    <lineage>
        <taxon>Bacteria</taxon>
        <taxon>Bacillati</taxon>
        <taxon>Actinomycetota</taxon>
        <taxon>Coriobacteriia</taxon>
        <taxon>Coriobacteriales</taxon>
        <taxon>Atopobiaceae</taxon>
        <taxon>Olsenella</taxon>
    </lineage>
</organism>
<comment type="caution">
    <text evidence="1">The sequence shown here is derived from an EMBL/GenBank/DDBJ whole genome shotgun (WGS) entry which is preliminary data.</text>
</comment>
<name>A0A9D2EZ91_9ACTN</name>